<evidence type="ECO:0000256" key="4">
    <source>
        <dbReference type="ARBA" id="ARBA00022989"/>
    </source>
</evidence>
<dbReference type="Proteomes" id="UP001139559">
    <property type="component" value="Unassembled WGS sequence"/>
</dbReference>
<accession>A0A9X1XPD2</accession>
<evidence type="ECO:0000256" key="6">
    <source>
        <dbReference type="SAM" id="Phobius"/>
    </source>
</evidence>
<comment type="subcellular location">
    <subcellularLocation>
        <location evidence="1">Cell membrane</location>
        <topology evidence="1">Multi-pass membrane protein</topology>
    </subcellularLocation>
</comment>
<dbReference type="PANTHER" id="PTHR30086">
    <property type="entry name" value="ARGININE EXPORTER PROTEIN ARGO"/>
    <property type="match status" value="1"/>
</dbReference>
<dbReference type="EMBL" id="JAJHVV010000009">
    <property type="protein sequence ID" value="MCK6264670.1"/>
    <property type="molecule type" value="Genomic_DNA"/>
</dbReference>
<evidence type="ECO:0000313" key="8">
    <source>
        <dbReference type="Proteomes" id="UP001139559"/>
    </source>
</evidence>
<keyword evidence="5 6" id="KW-0472">Membrane</keyword>
<protein>
    <submittedName>
        <fullName evidence="7">LysE family translocator</fullName>
    </submittedName>
</protein>
<feature type="transmembrane region" description="Helical" evidence="6">
    <location>
        <begin position="137"/>
        <end position="163"/>
    </location>
</feature>
<reference evidence="7" key="1">
    <citation type="submission" date="2021-11" db="EMBL/GenBank/DDBJ databases">
        <title>Vibrio ZSDE26 sp. nov. and Vibrio ZSDZ34 sp. nov., isolated from coastal seawater in Qingdao.</title>
        <authorList>
            <person name="Zhang P."/>
        </authorList>
    </citation>
    <scope>NUCLEOTIDE SEQUENCE</scope>
    <source>
        <strain evidence="7">ZSDE26</strain>
    </source>
</reference>
<evidence type="ECO:0000256" key="5">
    <source>
        <dbReference type="ARBA" id="ARBA00023136"/>
    </source>
</evidence>
<comment type="caution">
    <text evidence="7">The sequence shown here is derived from an EMBL/GenBank/DDBJ whole genome shotgun (WGS) entry which is preliminary data.</text>
</comment>
<keyword evidence="8" id="KW-1185">Reference proteome</keyword>
<organism evidence="7 8">
    <name type="scientific">Vibrio amylolyticus</name>
    <dbReference type="NCBI Taxonomy" id="2847292"/>
    <lineage>
        <taxon>Bacteria</taxon>
        <taxon>Pseudomonadati</taxon>
        <taxon>Pseudomonadota</taxon>
        <taxon>Gammaproteobacteria</taxon>
        <taxon>Vibrionales</taxon>
        <taxon>Vibrionaceae</taxon>
        <taxon>Vibrio</taxon>
    </lineage>
</organism>
<feature type="transmembrane region" description="Helical" evidence="6">
    <location>
        <begin position="40"/>
        <end position="61"/>
    </location>
</feature>
<evidence type="ECO:0000256" key="1">
    <source>
        <dbReference type="ARBA" id="ARBA00004651"/>
    </source>
</evidence>
<proteinExistence type="predicted"/>
<sequence>MTSQMLIAFLLFSISISMVPGAGNMVLLSISKRFGMSATYPFIAGNVVGFTSILLAASAGLVGVMTLYPSVFAVLKWLGTAYLVYLAWSIATMKVDENVESHRTGFTSGVLIQIFNPKGYIVSLTIFSQFISQNVAYAPQVALLTVIMALTGIVSMVFWAYLGTVLQRCIRSEKVTSVVNGLLGGSLAVVAILMAVQPL</sequence>
<keyword evidence="4 6" id="KW-1133">Transmembrane helix</keyword>
<dbReference type="Pfam" id="PF01810">
    <property type="entry name" value="LysE"/>
    <property type="match status" value="1"/>
</dbReference>
<gene>
    <name evidence="7" type="ORF">KP803_15430</name>
</gene>
<keyword evidence="3 6" id="KW-0812">Transmembrane</keyword>
<feature type="transmembrane region" description="Helical" evidence="6">
    <location>
        <begin position="175"/>
        <end position="196"/>
    </location>
</feature>
<feature type="transmembrane region" description="Helical" evidence="6">
    <location>
        <begin position="109"/>
        <end position="131"/>
    </location>
</feature>
<feature type="transmembrane region" description="Helical" evidence="6">
    <location>
        <begin position="67"/>
        <end position="88"/>
    </location>
</feature>
<dbReference type="RefSeq" id="WP_248009745.1">
    <property type="nucleotide sequence ID" value="NZ_JAJHVV010000009.1"/>
</dbReference>
<evidence type="ECO:0000313" key="7">
    <source>
        <dbReference type="EMBL" id="MCK6264670.1"/>
    </source>
</evidence>
<dbReference type="GO" id="GO:0033228">
    <property type="term" value="P:cysteine export across plasma membrane"/>
    <property type="evidence" value="ECO:0007669"/>
    <property type="project" value="TreeGrafter"/>
</dbReference>
<keyword evidence="2" id="KW-1003">Cell membrane</keyword>
<dbReference type="AlphaFoldDB" id="A0A9X1XPD2"/>
<feature type="transmembrane region" description="Helical" evidence="6">
    <location>
        <begin position="6"/>
        <end position="28"/>
    </location>
</feature>
<name>A0A9X1XPD2_9VIBR</name>
<dbReference type="PANTHER" id="PTHR30086:SF20">
    <property type="entry name" value="ARGININE EXPORTER PROTEIN ARGO-RELATED"/>
    <property type="match status" value="1"/>
</dbReference>
<evidence type="ECO:0000256" key="2">
    <source>
        <dbReference type="ARBA" id="ARBA00022475"/>
    </source>
</evidence>
<dbReference type="InterPro" id="IPR001123">
    <property type="entry name" value="LeuE-type"/>
</dbReference>
<evidence type="ECO:0000256" key="3">
    <source>
        <dbReference type="ARBA" id="ARBA00022692"/>
    </source>
</evidence>
<dbReference type="GO" id="GO:0005886">
    <property type="term" value="C:plasma membrane"/>
    <property type="evidence" value="ECO:0007669"/>
    <property type="project" value="UniProtKB-SubCell"/>
</dbReference>
<dbReference type="GO" id="GO:0015171">
    <property type="term" value="F:amino acid transmembrane transporter activity"/>
    <property type="evidence" value="ECO:0007669"/>
    <property type="project" value="TreeGrafter"/>
</dbReference>